<dbReference type="InterPro" id="IPR050879">
    <property type="entry name" value="Acyltransferase_3"/>
</dbReference>
<evidence type="ECO:0000313" key="5">
    <source>
        <dbReference type="Proteomes" id="UP000271678"/>
    </source>
</evidence>
<keyword evidence="1" id="KW-0812">Transmembrane</keyword>
<dbReference type="Pfam" id="PF01757">
    <property type="entry name" value="Acyl_transf_3"/>
    <property type="match status" value="1"/>
</dbReference>
<accession>A0A3M9LVD1</accession>
<feature type="domain" description="Acyltransferase 3" evidence="2">
    <location>
        <begin position="1"/>
        <end position="348"/>
    </location>
</feature>
<keyword evidence="1" id="KW-1133">Transmembrane helix</keyword>
<dbReference type="Pfam" id="PF19040">
    <property type="entry name" value="SGNH"/>
    <property type="match status" value="1"/>
</dbReference>
<feature type="domain" description="SGNH" evidence="3">
    <location>
        <begin position="409"/>
        <end position="615"/>
    </location>
</feature>
<keyword evidence="4" id="KW-0012">Acyltransferase</keyword>
<dbReference type="GO" id="GO:0009103">
    <property type="term" value="P:lipopolysaccharide biosynthetic process"/>
    <property type="evidence" value="ECO:0007669"/>
    <property type="project" value="TreeGrafter"/>
</dbReference>
<reference evidence="4 5" key="1">
    <citation type="submission" date="2018-11" db="EMBL/GenBank/DDBJ databases">
        <title>Draft genome of Simplicispira Flexivirga sp. BO-16.</title>
        <authorList>
            <person name="Im W.T."/>
        </authorList>
    </citation>
    <scope>NUCLEOTIDE SEQUENCE [LARGE SCALE GENOMIC DNA]</scope>
    <source>
        <strain evidence="4 5">BO-16</strain>
    </source>
</reference>
<dbReference type="InterPro" id="IPR002656">
    <property type="entry name" value="Acyl_transf_3_dom"/>
</dbReference>
<keyword evidence="5" id="KW-1185">Reference proteome</keyword>
<evidence type="ECO:0000256" key="1">
    <source>
        <dbReference type="SAM" id="Phobius"/>
    </source>
</evidence>
<dbReference type="AlphaFoldDB" id="A0A3M9LVD1"/>
<feature type="transmembrane region" description="Helical" evidence="1">
    <location>
        <begin position="130"/>
        <end position="147"/>
    </location>
</feature>
<dbReference type="GO" id="GO:0016747">
    <property type="term" value="F:acyltransferase activity, transferring groups other than amino-acyl groups"/>
    <property type="evidence" value="ECO:0007669"/>
    <property type="project" value="InterPro"/>
</dbReference>
<sequence>MLAVVGYHLGIPWLRGGWLGVDIFFVLSGFLITSLLLHERAAWGRIDLVGFWLARARRLLPTLTLMLLAVTAVAAVWAPPSRRAADAWDVLSAFCYVANWRLLLSNDQYFSSLSMPSPVVHTWSLAIEEQFYLIFPILLIALLTLAARSRRRRALVAGALTVLAALSVWRMAALYVPGADPSRVYYGTDTRAFELLIGAAVAVLVSGREFGDRAGRTGKRAGSSPFGRTADAIDRCCRVASIPALIVLLAGFVVLTDTSAIPFRGGLAALCVVAVAPIVTGASLTRSPVQRVLASKPLRRVGLLSYALYVWHWPVIVFLNDRRIHLPAFARGVAELAVSVALAYLTYRYVERPVRAGGLRALVPGRPGLGRPVAVGVLCALTAGLVVLPRSEVGAAAATGDGVQVRATPYTPMATRKTVTLIGNSVPDSLQSAFPGVKYPDLNVATDVSLGCDPFPGQKVLDGQVQPIGAGCPAFHRQWQERLRSDPPDLAIFMVPQSITSDMLVNGRTLHFGTPAYLDWLGSMLGSVRRESLAAGAKHFAVATLTCHRVIGFTDDAKHINDDGRVATIDAKVRQWAASTGTTVFDFDKLLCTGGYHDAINGTALYADGYHYTAASGSVIWSWLAPLIQQVFRRDG</sequence>
<dbReference type="PANTHER" id="PTHR23028:SF53">
    <property type="entry name" value="ACYL_TRANSF_3 DOMAIN-CONTAINING PROTEIN"/>
    <property type="match status" value="1"/>
</dbReference>
<feature type="transmembrane region" description="Helical" evidence="1">
    <location>
        <begin position="261"/>
        <end position="280"/>
    </location>
</feature>
<gene>
    <name evidence="4" type="ORF">EFY87_19405</name>
</gene>
<keyword evidence="4" id="KW-0808">Transferase</keyword>
<dbReference type="OrthoDB" id="3404679at2"/>
<feature type="transmembrane region" description="Helical" evidence="1">
    <location>
        <begin position="232"/>
        <end position="255"/>
    </location>
</feature>
<feature type="transmembrane region" description="Helical" evidence="1">
    <location>
        <begin position="192"/>
        <end position="211"/>
    </location>
</feature>
<feature type="transmembrane region" description="Helical" evidence="1">
    <location>
        <begin position="154"/>
        <end position="172"/>
    </location>
</feature>
<name>A0A3M9LVD1_9MICO</name>
<organism evidence="4 5">
    <name type="scientific">Flexivirga caeni</name>
    <dbReference type="NCBI Taxonomy" id="2294115"/>
    <lineage>
        <taxon>Bacteria</taxon>
        <taxon>Bacillati</taxon>
        <taxon>Actinomycetota</taxon>
        <taxon>Actinomycetes</taxon>
        <taxon>Micrococcales</taxon>
        <taxon>Dermacoccaceae</taxon>
        <taxon>Flexivirga</taxon>
    </lineage>
</organism>
<dbReference type="EMBL" id="RJJQ01000030">
    <property type="protein sequence ID" value="RNI17289.1"/>
    <property type="molecule type" value="Genomic_DNA"/>
</dbReference>
<dbReference type="InterPro" id="IPR043968">
    <property type="entry name" value="SGNH"/>
</dbReference>
<feature type="transmembrane region" description="Helical" evidence="1">
    <location>
        <begin position="59"/>
        <end position="78"/>
    </location>
</feature>
<evidence type="ECO:0000259" key="3">
    <source>
        <dbReference type="Pfam" id="PF19040"/>
    </source>
</evidence>
<comment type="caution">
    <text evidence="4">The sequence shown here is derived from an EMBL/GenBank/DDBJ whole genome shotgun (WGS) entry which is preliminary data.</text>
</comment>
<proteinExistence type="predicted"/>
<dbReference type="Proteomes" id="UP000271678">
    <property type="component" value="Unassembled WGS sequence"/>
</dbReference>
<evidence type="ECO:0000313" key="4">
    <source>
        <dbReference type="EMBL" id="RNI17289.1"/>
    </source>
</evidence>
<dbReference type="GO" id="GO:0016020">
    <property type="term" value="C:membrane"/>
    <property type="evidence" value="ECO:0007669"/>
    <property type="project" value="TreeGrafter"/>
</dbReference>
<protein>
    <submittedName>
        <fullName evidence="4">Acyltransferase</fullName>
    </submittedName>
</protein>
<feature type="transmembrane region" description="Helical" evidence="1">
    <location>
        <begin position="17"/>
        <end position="38"/>
    </location>
</feature>
<dbReference type="PANTHER" id="PTHR23028">
    <property type="entry name" value="ACETYLTRANSFERASE"/>
    <property type="match status" value="1"/>
</dbReference>
<evidence type="ECO:0000259" key="2">
    <source>
        <dbReference type="Pfam" id="PF01757"/>
    </source>
</evidence>
<feature type="transmembrane region" description="Helical" evidence="1">
    <location>
        <begin position="301"/>
        <end position="320"/>
    </location>
</feature>
<dbReference type="SUPFAM" id="SSF52266">
    <property type="entry name" value="SGNH hydrolase"/>
    <property type="match status" value="1"/>
</dbReference>
<keyword evidence="1" id="KW-0472">Membrane</keyword>